<feature type="coiled-coil region" evidence="6">
    <location>
        <begin position="174"/>
        <end position="242"/>
    </location>
</feature>
<name>A0AAV2PJC8_MEGNR</name>
<organism evidence="8 9">
    <name type="scientific">Meganyctiphanes norvegica</name>
    <name type="common">Northern krill</name>
    <name type="synonym">Thysanopoda norvegica</name>
    <dbReference type="NCBI Taxonomy" id="48144"/>
    <lineage>
        <taxon>Eukaryota</taxon>
        <taxon>Metazoa</taxon>
        <taxon>Ecdysozoa</taxon>
        <taxon>Arthropoda</taxon>
        <taxon>Crustacea</taxon>
        <taxon>Multicrustacea</taxon>
        <taxon>Malacostraca</taxon>
        <taxon>Eumalacostraca</taxon>
        <taxon>Eucarida</taxon>
        <taxon>Euphausiacea</taxon>
        <taxon>Euphausiidae</taxon>
        <taxon>Meganyctiphanes</taxon>
    </lineage>
</organism>
<comment type="subcellular location">
    <subcellularLocation>
        <location evidence="1">Nucleus</location>
    </subcellularLocation>
</comment>
<evidence type="ECO:0008006" key="10">
    <source>
        <dbReference type="Google" id="ProtNLM"/>
    </source>
</evidence>
<comment type="similarity">
    <text evidence="2">Belongs to the geminin family.</text>
</comment>
<dbReference type="Pfam" id="PF07412">
    <property type="entry name" value="Geminin"/>
    <property type="match status" value="1"/>
</dbReference>
<keyword evidence="9" id="KW-1185">Reference proteome</keyword>
<dbReference type="SUPFAM" id="SSF111469">
    <property type="entry name" value="Geminin coiled-coil domain"/>
    <property type="match status" value="1"/>
</dbReference>
<keyword evidence="3 6" id="KW-0175">Coiled coil</keyword>
<evidence type="ECO:0000313" key="9">
    <source>
        <dbReference type="Proteomes" id="UP001497623"/>
    </source>
</evidence>
<dbReference type="PANTHER" id="PTHR13372">
    <property type="entry name" value="GEMININ"/>
    <property type="match status" value="1"/>
</dbReference>
<feature type="non-terminal residue" evidence="8">
    <location>
        <position position="1"/>
    </location>
</feature>
<accession>A0AAV2PJC8</accession>
<dbReference type="Proteomes" id="UP001497623">
    <property type="component" value="Unassembled WGS sequence"/>
</dbReference>
<protein>
    <recommendedName>
        <fullName evidence="10">Geminin</fullName>
    </recommendedName>
</protein>
<evidence type="ECO:0000256" key="6">
    <source>
        <dbReference type="SAM" id="Coils"/>
    </source>
</evidence>
<evidence type="ECO:0000256" key="2">
    <source>
        <dbReference type="ARBA" id="ARBA00007979"/>
    </source>
</evidence>
<gene>
    <name evidence="8" type="ORF">MNOR_LOCUS1266</name>
</gene>
<dbReference type="PANTHER" id="PTHR13372:SF5">
    <property type="entry name" value="GEMININ"/>
    <property type="match status" value="1"/>
</dbReference>
<evidence type="ECO:0000256" key="4">
    <source>
        <dbReference type="ARBA" id="ARBA00023242"/>
    </source>
</evidence>
<evidence type="ECO:0000256" key="1">
    <source>
        <dbReference type="ARBA" id="ARBA00004123"/>
    </source>
</evidence>
<dbReference type="GO" id="GO:0005634">
    <property type="term" value="C:nucleus"/>
    <property type="evidence" value="ECO:0007669"/>
    <property type="project" value="UniProtKB-SubCell"/>
</dbReference>
<feature type="region of interest" description="Disordered" evidence="7">
    <location>
        <begin position="73"/>
        <end position="93"/>
    </location>
</feature>
<dbReference type="GO" id="GO:0008156">
    <property type="term" value="P:negative regulation of DNA replication"/>
    <property type="evidence" value="ECO:0007669"/>
    <property type="project" value="TreeGrafter"/>
</dbReference>
<keyword evidence="4" id="KW-0539">Nucleus</keyword>
<evidence type="ECO:0000256" key="5">
    <source>
        <dbReference type="ARBA" id="ARBA00023306"/>
    </source>
</evidence>
<keyword evidence="5" id="KW-0131">Cell cycle</keyword>
<evidence type="ECO:0000256" key="7">
    <source>
        <dbReference type="SAM" id="MobiDB-lite"/>
    </source>
</evidence>
<dbReference type="GO" id="GO:0045786">
    <property type="term" value="P:negative regulation of cell cycle"/>
    <property type="evidence" value="ECO:0007669"/>
    <property type="project" value="TreeGrafter"/>
</dbReference>
<dbReference type="InterPro" id="IPR022786">
    <property type="entry name" value="Geminin/Multicilin"/>
</dbReference>
<dbReference type="EMBL" id="CAXKWB010000332">
    <property type="protein sequence ID" value="CAL4060338.1"/>
    <property type="molecule type" value="Genomic_DNA"/>
</dbReference>
<comment type="caution">
    <text evidence="8">The sequence shown here is derived from an EMBL/GenBank/DDBJ whole genome shotgun (WGS) entry which is preliminary data.</text>
</comment>
<evidence type="ECO:0000256" key="3">
    <source>
        <dbReference type="ARBA" id="ARBA00023054"/>
    </source>
</evidence>
<dbReference type="AlphaFoldDB" id="A0AAV2PJC8"/>
<sequence>HPLKLFVICKSVENKLLKLLKYIQVMSLLTQKLTFATDENAAAKKPRSSGERRRFGMLQPNVLQQAQLLTTNGKLSVNSPKKGKKRRNDENAHCNKVTHGIYVDTAPPAKKQKTFASICTQTDDSVLEKIIIPRVYKNAESSESKLSTTSDMLTSDTAPPEYWKVMAEKRREALNVTLEENKHLYEENENLKTEVKELKHENSLLEEMVNDAKQLAELVQTITEAEEESESETEEKIDVEIKKTQSPMKKYVKTLRRNECVCAKLLYLKYK</sequence>
<evidence type="ECO:0000313" key="8">
    <source>
        <dbReference type="EMBL" id="CAL4060338.1"/>
    </source>
</evidence>
<proteinExistence type="inferred from homology"/>
<dbReference type="Gene3D" id="1.20.5.1180">
    <property type="entry name" value="Geminin coiled-coil domain"/>
    <property type="match status" value="1"/>
</dbReference>
<reference evidence="8 9" key="1">
    <citation type="submission" date="2024-05" db="EMBL/GenBank/DDBJ databases">
        <authorList>
            <person name="Wallberg A."/>
        </authorList>
    </citation>
    <scope>NUCLEOTIDE SEQUENCE [LARGE SCALE GENOMIC DNA]</scope>
</reference>